<dbReference type="GO" id="GO:0008654">
    <property type="term" value="P:phospholipid biosynthetic process"/>
    <property type="evidence" value="ECO:0007669"/>
    <property type="project" value="InterPro"/>
</dbReference>
<dbReference type="InterPro" id="IPR043130">
    <property type="entry name" value="CDP-OH_PTrfase_TM_dom"/>
</dbReference>
<dbReference type="Pfam" id="PF12804">
    <property type="entry name" value="NTP_transf_3"/>
    <property type="match status" value="1"/>
</dbReference>
<evidence type="ECO:0000313" key="13">
    <source>
        <dbReference type="EMBL" id="OCC14136.1"/>
    </source>
</evidence>
<dbReference type="Pfam" id="PF01066">
    <property type="entry name" value="CDP-OH_P_transf"/>
    <property type="match status" value="1"/>
</dbReference>
<dbReference type="EMBL" id="MAGO01000021">
    <property type="protein sequence ID" value="OCC14136.1"/>
    <property type="molecule type" value="Genomic_DNA"/>
</dbReference>
<evidence type="ECO:0000313" key="14">
    <source>
        <dbReference type="Proteomes" id="UP000093080"/>
    </source>
</evidence>
<accession>A0A1B9F2I0</accession>
<dbReference type="EC" id="2.7.8.34" evidence="5"/>
<comment type="catalytic activity">
    <reaction evidence="9">
        <text>CDP-1L-myo-inositol + 1D-myo-inositol 3-phosphate = bis(1L-myo-inositol) 3,1'-phosphate 1-phosphate + CMP + H(+)</text>
        <dbReference type="Rhea" id="RHEA:31327"/>
        <dbReference type="ChEBI" id="CHEBI:15378"/>
        <dbReference type="ChEBI" id="CHEBI:58401"/>
        <dbReference type="ChEBI" id="CHEBI:60377"/>
        <dbReference type="ChEBI" id="CHEBI:62573"/>
        <dbReference type="ChEBI" id="CHEBI:62576"/>
        <dbReference type="EC" id="2.7.8.34"/>
    </reaction>
</comment>
<dbReference type="Gene3D" id="3.90.550.10">
    <property type="entry name" value="Spore Coat Polysaccharide Biosynthesis Protein SpsA, Chain A"/>
    <property type="match status" value="1"/>
</dbReference>
<evidence type="ECO:0000256" key="5">
    <source>
        <dbReference type="ARBA" id="ARBA00013268"/>
    </source>
</evidence>
<evidence type="ECO:0000256" key="11">
    <source>
        <dbReference type="SAM" id="Phobius"/>
    </source>
</evidence>
<evidence type="ECO:0000256" key="1">
    <source>
        <dbReference type="ARBA" id="ARBA00000729"/>
    </source>
</evidence>
<evidence type="ECO:0000256" key="8">
    <source>
        <dbReference type="ARBA" id="ARBA00022695"/>
    </source>
</evidence>
<dbReference type="InterPro" id="IPR048254">
    <property type="entry name" value="CDP_ALCOHOL_P_TRANSF_CS"/>
</dbReference>
<dbReference type="InterPro" id="IPR000462">
    <property type="entry name" value="CDP-OH_P_trans"/>
</dbReference>
<evidence type="ECO:0000256" key="9">
    <source>
        <dbReference type="ARBA" id="ARBA00049235"/>
    </source>
</evidence>
<feature type="domain" description="MobA-like NTP transferase" evidence="12">
    <location>
        <begin position="11"/>
        <end position="134"/>
    </location>
</feature>
<evidence type="ECO:0000256" key="3">
    <source>
        <dbReference type="ARBA" id="ARBA00007897"/>
    </source>
</evidence>
<name>A0A1B9F2I0_9BACT</name>
<dbReference type="InterPro" id="IPR025877">
    <property type="entry name" value="MobA-like_NTP_Trfase"/>
</dbReference>
<comment type="similarity">
    <text evidence="2">In the C-terminal section; belongs to the CDP-alcohol phosphatidyltransferase class-I family.</text>
</comment>
<protein>
    <recommendedName>
        <fullName evidence="6">Bifunctional IPC transferase and DIPP synthase</fullName>
        <ecNumber evidence="4">2.7.7.74</ecNumber>
        <ecNumber evidence="5">2.7.8.34</ecNumber>
    </recommendedName>
</protein>
<keyword evidence="8 13" id="KW-0548">Nucleotidyltransferase</keyword>
<keyword evidence="11" id="KW-0812">Transmembrane</keyword>
<reference evidence="13 14" key="1">
    <citation type="submission" date="2016-06" db="EMBL/GenBank/DDBJ databases">
        <title>Respiratory ammonification of nitrate coupled to the oxidation of elemental sulfur in deep-sea autotrophic thermophilic bacteria.</title>
        <authorList>
            <person name="Slobodkina G.B."/>
            <person name="Mardanov A.V."/>
            <person name="Ravin N.V."/>
            <person name="Frolova A.A."/>
            <person name="Viryasiv M.B."/>
            <person name="Chernyh N.A."/>
            <person name="Bonch-Osmolovskaya E.A."/>
            <person name="Slobodkin A.I."/>
        </authorList>
    </citation>
    <scope>NUCLEOTIDE SEQUENCE [LARGE SCALE GENOMIC DNA]</scope>
    <source>
        <strain evidence="13 14">S69</strain>
    </source>
</reference>
<evidence type="ECO:0000256" key="7">
    <source>
        <dbReference type="ARBA" id="ARBA00022679"/>
    </source>
</evidence>
<dbReference type="PANTHER" id="PTHR43584">
    <property type="entry name" value="NUCLEOTIDYL TRANSFERASE"/>
    <property type="match status" value="1"/>
</dbReference>
<dbReference type="InterPro" id="IPR029044">
    <property type="entry name" value="Nucleotide-diphossugar_trans"/>
</dbReference>
<dbReference type="EC" id="2.7.7.74" evidence="4"/>
<evidence type="ECO:0000259" key="12">
    <source>
        <dbReference type="Pfam" id="PF12804"/>
    </source>
</evidence>
<evidence type="ECO:0000256" key="4">
    <source>
        <dbReference type="ARBA" id="ARBA00012504"/>
    </source>
</evidence>
<dbReference type="AlphaFoldDB" id="A0A1B9F2I0"/>
<keyword evidence="11" id="KW-0472">Membrane</keyword>
<dbReference type="SUPFAM" id="SSF53448">
    <property type="entry name" value="Nucleotide-diphospho-sugar transferases"/>
    <property type="match status" value="1"/>
</dbReference>
<comment type="catalytic activity">
    <reaction evidence="1">
        <text>1D-myo-inositol 3-phosphate + CTP + H(+) = CDP-1L-myo-inositol + diphosphate</text>
        <dbReference type="Rhea" id="RHEA:30647"/>
        <dbReference type="ChEBI" id="CHEBI:15378"/>
        <dbReference type="ChEBI" id="CHEBI:33019"/>
        <dbReference type="ChEBI" id="CHEBI:37563"/>
        <dbReference type="ChEBI" id="CHEBI:58401"/>
        <dbReference type="ChEBI" id="CHEBI:62573"/>
        <dbReference type="EC" id="2.7.7.74"/>
    </reaction>
</comment>
<keyword evidence="14" id="KW-1185">Reference proteome</keyword>
<dbReference type="GO" id="GO:0016780">
    <property type="term" value="F:phosphotransferase activity, for other substituted phosphate groups"/>
    <property type="evidence" value="ECO:0007669"/>
    <property type="project" value="InterPro"/>
</dbReference>
<dbReference type="Proteomes" id="UP000093080">
    <property type="component" value="Unassembled WGS sequence"/>
</dbReference>
<feature type="transmembrane region" description="Helical" evidence="11">
    <location>
        <begin position="368"/>
        <end position="388"/>
    </location>
</feature>
<keyword evidence="11" id="KW-1133">Transmembrane helix</keyword>
<dbReference type="Gene3D" id="1.20.120.1760">
    <property type="match status" value="1"/>
</dbReference>
<organism evidence="13 14">
    <name type="scientific">Dissulfuribacter thermophilus</name>
    <dbReference type="NCBI Taxonomy" id="1156395"/>
    <lineage>
        <taxon>Bacteria</taxon>
        <taxon>Pseudomonadati</taxon>
        <taxon>Thermodesulfobacteriota</taxon>
        <taxon>Dissulfuribacteria</taxon>
        <taxon>Dissulfuribacterales</taxon>
        <taxon>Dissulfuribacteraceae</taxon>
        <taxon>Dissulfuribacter</taxon>
    </lineage>
</organism>
<dbReference type="GO" id="GO:0016020">
    <property type="term" value="C:membrane"/>
    <property type="evidence" value="ECO:0007669"/>
    <property type="project" value="InterPro"/>
</dbReference>
<gene>
    <name evidence="13" type="ORF">DBT_2459</name>
</gene>
<dbReference type="GO" id="GO:0016779">
    <property type="term" value="F:nucleotidyltransferase activity"/>
    <property type="evidence" value="ECO:0007669"/>
    <property type="project" value="UniProtKB-KW"/>
</dbReference>
<feature type="transmembrane region" description="Helical" evidence="11">
    <location>
        <begin position="409"/>
        <end position="433"/>
    </location>
</feature>
<sequence length="448" mass="49952">MATKTKGIDTAIILAAGRGSRLNNSGRPKPLTPFLGVPLIERSIRGLYACGIKKFYIITGYKSDEVENFLKTLEQKLDQVTITCIFNKHWEAGNGTSFLAATQANLKNNFVLSMCDHIFEKELIELVVRATPPKRGMMLLVDKRIKNAVIDQNDATKVIIQEGLIKKIGKNLEVYSGYDTGLFVCSKEVFEELKELSPHTPLSLSDIVGFLANTGKARAIETTKGFWADLDDKGAFKRAERALLLLLRGKGHDGPVSRLLNRPISIRLSSILVNTPITPNQITLISFSMALAAAFFLTKDSYLWFATGAILAQLASIIDGCDGEIARLKWLQSDYGAWLDAVLDRYADAFLISAITWHVANYHSLGNLGWGIGILALIGSLINSYTADKYDGWMKKHNKTQRFRMGRDVRIFLVFLSGISYRPVELLIMLAGIMNTENIRRMWQLRTA</sequence>
<evidence type="ECO:0000256" key="6">
    <source>
        <dbReference type="ARBA" id="ARBA00018322"/>
    </source>
</evidence>
<dbReference type="RefSeq" id="WP_067620873.1">
    <property type="nucleotide sequence ID" value="NZ_MAGO01000021.1"/>
</dbReference>
<comment type="similarity">
    <text evidence="3">In the N-terminal section; belongs to the MobA family.</text>
</comment>
<comment type="similarity">
    <text evidence="10">Belongs to the CDP-alcohol phosphatidyltransferase class-I family.</text>
</comment>
<evidence type="ECO:0000256" key="2">
    <source>
        <dbReference type="ARBA" id="ARBA00006982"/>
    </source>
</evidence>
<dbReference type="STRING" id="1156395.DBT_2459"/>
<evidence type="ECO:0000256" key="10">
    <source>
        <dbReference type="RuleBase" id="RU003750"/>
    </source>
</evidence>
<keyword evidence="7 10" id="KW-0808">Transferase</keyword>
<dbReference type="PANTHER" id="PTHR43584:SF8">
    <property type="entry name" value="N-ACETYLMURAMATE ALPHA-1-PHOSPHATE URIDYLYLTRANSFERASE"/>
    <property type="match status" value="1"/>
</dbReference>
<dbReference type="InterPro" id="IPR050065">
    <property type="entry name" value="GlmU-like"/>
</dbReference>
<comment type="caution">
    <text evidence="13">The sequence shown here is derived from an EMBL/GenBank/DDBJ whole genome shotgun (WGS) entry which is preliminary data.</text>
</comment>
<dbReference type="OrthoDB" id="9788272at2"/>
<proteinExistence type="inferred from homology"/>
<dbReference type="PROSITE" id="PS00379">
    <property type="entry name" value="CDP_ALCOHOL_P_TRANSF"/>
    <property type="match status" value="1"/>
</dbReference>